<sequence>MALYAPHVYSDPLTIAALETLAGELPGQARVMLVLKDGSRVAGTVVMRPCLQHFSDPAEQAGVNAMVRLDDLARISQQHVIWLDSVRQVLRLGEPGPGEVL</sequence>
<dbReference type="InterPro" id="IPR021649">
    <property type="entry name" value="DUF3247"/>
</dbReference>
<organism evidence="1 2">
    <name type="scientific">Stenotrophomonas capsici</name>
    <dbReference type="NCBI Taxonomy" id="3110230"/>
    <lineage>
        <taxon>Bacteria</taxon>
        <taxon>Pseudomonadati</taxon>
        <taxon>Pseudomonadota</taxon>
        <taxon>Gammaproteobacteria</taxon>
        <taxon>Lysobacterales</taxon>
        <taxon>Lysobacteraceae</taxon>
        <taxon>Stenotrophomonas</taxon>
    </lineage>
</organism>
<name>A0ABU5V0X8_9GAMM</name>
<dbReference type="Gene3D" id="2.30.30.720">
    <property type="entry name" value="Protein of unknown function (DUF3247)"/>
    <property type="match status" value="1"/>
</dbReference>
<dbReference type="RefSeq" id="WP_132865796.1">
    <property type="nucleotide sequence ID" value="NZ_JAYFUH010000065.1"/>
</dbReference>
<keyword evidence="2" id="KW-1185">Reference proteome</keyword>
<proteinExistence type="predicted"/>
<evidence type="ECO:0000313" key="1">
    <source>
        <dbReference type="EMBL" id="MEA5666999.1"/>
    </source>
</evidence>
<dbReference type="Proteomes" id="UP001301653">
    <property type="component" value="Unassembled WGS sequence"/>
</dbReference>
<evidence type="ECO:0000313" key="2">
    <source>
        <dbReference type="Proteomes" id="UP001301653"/>
    </source>
</evidence>
<protein>
    <submittedName>
        <fullName evidence="1">DUF3247 family protein</fullName>
    </submittedName>
</protein>
<dbReference type="EMBL" id="JAYFUH010000065">
    <property type="protein sequence ID" value="MEA5666999.1"/>
    <property type="molecule type" value="Genomic_DNA"/>
</dbReference>
<reference evidence="1 2" key="1">
    <citation type="submission" date="2023-12" db="EMBL/GenBank/DDBJ databases">
        <title>Stenotrophomonas guangdongensis sp. nov., isolated from wilted pepper plants (Capsicum annuum).</title>
        <authorList>
            <person name="Qiu M."/>
            <person name="Li Y."/>
            <person name="Liu Q."/>
            <person name="Zhang X."/>
            <person name="Huang Y."/>
            <person name="Guo R."/>
            <person name="Hu M."/>
            <person name="Zhou J."/>
            <person name="Zhou X."/>
        </authorList>
    </citation>
    <scope>NUCLEOTIDE SEQUENCE [LARGE SCALE GENOMIC DNA]</scope>
    <source>
        <strain evidence="1 2">MH1</strain>
    </source>
</reference>
<gene>
    <name evidence="1" type="ORF">VA603_05545</name>
</gene>
<dbReference type="Pfam" id="PF11607">
    <property type="entry name" value="DUF3247"/>
    <property type="match status" value="1"/>
</dbReference>
<accession>A0ABU5V0X8</accession>
<comment type="caution">
    <text evidence="1">The sequence shown here is derived from an EMBL/GenBank/DDBJ whole genome shotgun (WGS) entry which is preliminary data.</text>
</comment>